<dbReference type="AlphaFoldDB" id="A0A6N0HQ92"/>
<keyword evidence="2" id="KW-1185">Reference proteome</keyword>
<dbReference type="Gene3D" id="3.40.50.1240">
    <property type="entry name" value="Phosphoglycerate mutase-like"/>
    <property type="match status" value="1"/>
</dbReference>
<organism evidence="1 2">
    <name type="scientific">Candidatus Ruthia endofausta</name>
    <dbReference type="NCBI Taxonomy" id="2738852"/>
    <lineage>
        <taxon>Bacteria</taxon>
        <taxon>Pseudomonadati</taxon>
        <taxon>Pseudomonadota</taxon>
        <taxon>Gammaproteobacteria</taxon>
        <taxon>Candidatus Pseudothioglobaceae</taxon>
        <taxon>Candidatus Ruthturnera</taxon>
    </lineage>
</organism>
<proteinExistence type="predicted"/>
<dbReference type="EMBL" id="CP054490">
    <property type="protein sequence ID" value="QKQ24421.1"/>
    <property type="molecule type" value="Genomic_DNA"/>
</dbReference>
<protein>
    <submittedName>
        <fullName evidence="1">Histidine phosphatase family protein</fullName>
    </submittedName>
</protein>
<name>A0A6N0HQ92_9GAMM</name>
<dbReference type="Proteomes" id="UP000509429">
    <property type="component" value="Chromosome"/>
</dbReference>
<gene>
    <name evidence="1" type="ORF">HUE58_04680</name>
</gene>
<evidence type="ECO:0000313" key="2">
    <source>
        <dbReference type="Proteomes" id="UP000509429"/>
    </source>
</evidence>
<dbReference type="KEGG" id="reo:HUE58_04680"/>
<accession>A0A6N0HQ92</accession>
<dbReference type="CDD" id="cd07067">
    <property type="entry name" value="HP_PGM_like"/>
    <property type="match status" value="1"/>
</dbReference>
<dbReference type="InterPro" id="IPR029033">
    <property type="entry name" value="His_PPase_superfam"/>
</dbReference>
<reference evidence="1 2" key="1">
    <citation type="submission" date="2020-05" db="EMBL/GenBank/DDBJ databases">
        <title>Horizontal transmission and recombination maintain forever young bacterial symbiont genomes.</title>
        <authorList>
            <person name="Russell S.L."/>
            <person name="Pepper-Tunick E."/>
            <person name="Svedberg J."/>
            <person name="Byrne A."/>
            <person name="Ruelas Castillo J."/>
            <person name="Vollmers C."/>
            <person name="Beinart R.A."/>
            <person name="Corbett-Detig R."/>
        </authorList>
    </citation>
    <scope>NUCLEOTIDE SEQUENCE [LARGE SCALE GENOMIC DNA]</scope>
    <source>
        <strain evidence="1">JDF_Ridge</strain>
    </source>
</reference>
<dbReference type="RefSeq" id="WP_174605858.1">
    <property type="nucleotide sequence ID" value="NZ_CP054490.1"/>
</dbReference>
<dbReference type="SMART" id="SM00855">
    <property type="entry name" value="PGAM"/>
    <property type="match status" value="1"/>
</dbReference>
<dbReference type="Pfam" id="PF00300">
    <property type="entry name" value="His_Phos_1"/>
    <property type="match status" value="1"/>
</dbReference>
<dbReference type="InterPro" id="IPR013078">
    <property type="entry name" value="His_Pase_superF_clade-1"/>
</dbReference>
<evidence type="ECO:0000313" key="1">
    <source>
        <dbReference type="EMBL" id="QKQ24421.1"/>
    </source>
</evidence>
<dbReference type="SUPFAM" id="SSF53254">
    <property type="entry name" value="Phosphoglycerate mutase-like"/>
    <property type="match status" value="1"/>
</dbReference>
<sequence length="175" mass="20098">MKLDLLRHGVPIGGRIYRGNRDDPLSKKGWQQMLDSIQGKSWDYIASSPLIRCAKFAKYLSKNQTTRCEIFNNFKELDFGDWQGKSVDSIGQTLIDNFKLDPVNHRPLNAENLYAFQARVLSSFKEIELHHTNELVLIVAHAGVIRVIKSYLLNLPIEKMFTIEVICASSEHFDF</sequence>